<sequence>MDASVPGAGNILCDQTIDWTIMVRDVRAMTESDKQRTPDIVVYVKSE</sequence>
<accession>A0A088B313</accession>
<keyword evidence="1" id="KW-0614">Plasmid</keyword>
<dbReference type="EMBL" id="JX627582">
    <property type="protein sequence ID" value="AGO88447.1"/>
    <property type="molecule type" value="Genomic_DNA"/>
</dbReference>
<protein>
    <submittedName>
        <fullName evidence="1">Protein of unassigned function</fullName>
    </submittedName>
</protein>
<organism evidence="1">
    <name type="scientific">Methylobacterium oryzae CBMB20</name>
    <dbReference type="NCBI Taxonomy" id="693986"/>
    <lineage>
        <taxon>Bacteria</taxon>
        <taxon>Pseudomonadati</taxon>
        <taxon>Pseudomonadota</taxon>
        <taxon>Alphaproteobacteria</taxon>
        <taxon>Hyphomicrobiales</taxon>
        <taxon>Methylobacteriaceae</taxon>
        <taxon>Methylobacterium</taxon>
    </lineage>
</organism>
<reference evidence="1" key="1">
    <citation type="journal article" date="2014" name="PLoS ONE">
        <title>Genome Information of Methylobacterium oryzae, a Plant-Probiotic Methylotroph in the Phyllosphere.</title>
        <authorList>
            <person name="Kwak M.J."/>
            <person name="Jeong H."/>
            <person name="Madhaiyan M."/>
            <person name="Lee Y."/>
            <person name="Sa T.M."/>
            <person name="Oh T.K."/>
            <person name="Kim J.F."/>
        </authorList>
    </citation>
    <scope>NUCLEOTIDE SEQUENCE</scope>
    <source>
        <strain evidence="1">CBMB20</strain>
        <plasmid evidence="1">pMOC3</plasmid>
    </source>
</reference>
<name>A0A088B313_9HYPH</name>
<dbReference type="AlphaFoldDB" id="A0A088B313"/>
<gene>
    <name evidence="1" type="ORF">MOC_3p0036</name>
</gene>
<proteinExistence type="predicted"/>
<evidence type="ECO:0000313" key="1">
    <source>
        <dbReference type="EMBL" id="AGO88447.1"/>
    </source>
</evidence>
<geneLocation type="plasmid" evidence="1">
    <name>pMOC3</name>
</geneLocation>
<dbReference type="RefSeq" id="WP_170861905.1">
    <property type="nucleotide sequence ID" value="NZ_JX627582.1"/>
</dbReference>